<accession>M7N6S4</accession>
<dbReference type="eggNOG" id="COG3227">
    <property type="taxonomic scope" value="Bacteria"/>
</dbReference>
<keyword evidence="1" id="KW-0732">Signal</keyword>
<comment type="caution">
    <text evidence="3">The sequence shown here is derived from an EMBL/GenBank/DDBJ whole genome shotgun (WGS) entry which is preliminary data.</text>
</comment>
<organism evidence="3 4">
    <name type="scientific">Xanthomarina gelatinilytica</name>
    <dbReference type="NCBI Taxonomy" id="1137281"/>
    <lineage>
        <taxon>Bacteria</taxon>
        <taxon>Pseudomonadati</taxon>
        <taxon>Bacteroidota</taxon>
        <taxon>Flavobacteriia</taxon>
        <taxon>Flavobacteriales</taxon>
        <taxon>Flavobacteriaceae</taxon>
        <taxon>Xanthomarina</taxon>
    </lineage>
</organism>
<dbReference type="GeneID" id="98642319"/>
<dbReference type="EMBL" id="ANLA01000020">
    <property type="protein sequence ID" value="EMQ94128.1"/>
    <property type="molecule type" value="Genomic_DNA"/>
</dbReference>
<dbReference type="InterPro" id="IPR028994">
    <property type="entry name" value="Integrin_alpha_N"/>
</dbReference>
<evidence type="ECO:0000256" key="1">
    <source>
        <dbReference type="ARBA" id="ARBA00022729"/>
    </source>
</evidence>
<dbReference type="eggNOG" id="COG2706">
    <property type="taxonomic scope" value="Bacteria"/>
</dbReference>
<dbReference type="AlphaFoldDB" id="M7N6S4"/>
<dbReference type="OrthoDB" id="9816120at2"/>
<dbReference type="Proteomes" id="UP000012024">
    <property type="component" value="Unassembled WGS sequence"/>
</dbReference>
<sequence length="466" mass="50208">MKKILLTFLSFNAIIFAGFSQEEGFAIHTVGPTGSNPYVIDSGHLNPGAYPDLAVGTQSGNTVEIYINNEDGTFAAPIIKNLSLVSGVHIADIDGINGNDVLASSSGGSKLVWYANNGDGTFADEAIISSSLDTPGTIVTGYIDSDATLDIVLSVYGASGDTDRVIWFANDGLPWTEQDVVPATAGLGCGNIDIADVDGDTDLDIVVANTDAGTVELYYNNYNPLTDNNPVSFTESAGGDISTGNTYLFGLDFGDVNDDSFMDIVKVDLSGHEIAYYQNDGAGNFTEVPVSSHQYPSIAFVTDLNNDGYNDIVAADGLNQNDDMFWFESDAFGGLGAETIITNNTLHNQVYNFTINDFDNDGDIDFATLGYQDGTLKWIENNLNLIGTQEFKLNTVSIYPNPTSNRIYFKGLTSNTERVSVYDILGKKILSKTVNTNKGLDVSKLQNGIYILKLDQLNTSYKFVKK</sequence>
<dbReference type="InterPro" id="IPR026444">
    <property type="entry name" value="Secre_tail"/>
</dbReference>
<dbReference type="PANTHER" id="PTHR45460">
    <property type="entry name" value="SIMILAR TO CYSTEINE PROTEINASE"/>
    <property type="match status" value="1"/>
</dbReference>
<dbReference type="Pfam" id="PF13517">
    <property type="entry name" value="FG-GAP_3"/>
    <property type="match status" value="1"/>
</dbReference>
<name>M7N6S4_9FLAO</name>
<evidence type="ECO:0000313" key="3">
    <source>
        <dbReference type="EMBL" id="EMQ94128.1"/>
    </source>
</evidence>
<proteinExistence type="predicted"/>
<dbReference type="PATRIC" id="fig|1137281.3.peg.2496"/>
<dbReference type="NCBIfam" id="TIGR04183">
    <property type="entry name" value="Por_Secre_tail"/>
    <property type="match status" value="1"/>
</dbReference>
<feature type="domain" description="Secretion system C-terminal sorting" evidence="2">
    <location>
        <begin position="398"/>
        <end position="461"/>
    </location>
</feature>
<dbReference type="SUPFAM" id="SSF69318">
    <property type="entry name" value="Integrin alpha N-terminal domain"/>
    <property type="match status" value="1"/>
</dbReference>
<dbReference type="InterPro" id="IPR013517">
    <property type="entry name" value="FG-GAP"/>
</dbReference>
<evidence type="ECO:0000313" key="4">
    <source>
        <dbReference type="Proteomes" id="UP000012024"/>
    </source>
</evidence>
<dbReference type="RefSeq" id="WP_007651190.1">
    <property type="nucleotide sequence ID" value="NZ_ANLA01000020.1"/>
</dbReference>
<dbReference type="Pfam" id="PF18962">
    <property type="entry name" value="Por_Secre_tail"/>
    <property type="match status" value="1"/>
</dbReference>
<gene>
    <name evidence="3" type="ORF">D778_01140</name>
</gene>
<dbReference type="PANTHER" id="PTHR45460:SF2">
    <property type="entry name" value="ALPHA 1,3 GLUCANASE, GH71 FAMILY (EUROFUNG)"/>
    <property type="match status" value="1"/>
</dbReference>
<protein>
    <recommendedName>
        <fullName evidence="2">Secretion system C-terminal sorting domain-containing protein</fullName>
    </recommendedName>
</protein>
<evidence type="ECO:0000259" key="2">
    <source>
        <dbReference type="Pfam" id="PF18962"/>
    </source>
</evidence>
<reference evidence="3 4" key="1">
    <citation type="submission" date="2012-12" db="EMBL/GenBank/DDBJ databases">
        <title>Genome assembly of Formosa sp. AK20.</title>
        <authorList>
            <person name="Kumar R."/>
            <person name="Khatri I."/>
            <person name="Vaidya B."/>
            <person name="Subramanian S."/>
            <person name="Pinnaka A."/>
        </authorList>
    </citation>
    <scope>NUCLEOTIDE SEQUENCE [LARGE SCALE GENOMIC DNA]</scope>
    <source>
        <strain evidence="3 4">AK20</strain>
    </source>
</reference>
<keyword evidence="4" id="KW-1185">Reference proteome</keyword>